<accession>A0A7M2QMA8</accession>
<evidence type="ECO:0008006" key="2">
    <source>
        <dbReference type="Google" id="ProtNLM"/>
    </source>
</evidence>
<dbReference type="AlphaFoldDB" id="A0A7M2QMA8"/>
<dbReference type="InterPro" id="IPR058003">
    <property type="entry name" value="Phage_gp12"/>
</dbReference>
<protein>
    <recommendedName>
        <fullName evidence="2">Tail tubular protein B</fullName>
    </recommendedName>
</protein>
<dbReference type="EMBL" id="MT993626">
    <property type="protein sequence ID" value="QOV05515.1"/>
    <property type="molecule type" value="Genomic_DNA"/>
</dbReference>
<organism evidence="1">
    <name type="scientific">feces metagenome</name>
    <dbReference type="NCBI Taxonomy" id="1861841"/>
    <lineage>
        <taxon>unclassified sequences</taxon>
        <taxon>metagenomes</taxon>
        <taxon>organismal metagenomes</taxon>
    </lineage>
</organism>
<evidence type="ECO:0000313" key="1">
    <source>
        <dbReference type="EMBL" id="QOV05515.1"/>
    </source>
</evidence>
<name>A0A7M2QMA8_9ZZZZ</name>
<dbReference type="Pfam" id="PF25675">
    <property type="entry name" value="Phage_nozzle"/>
    <property type="match status" value="1"/>
</dbReference>
<proteinExistence type="predicted"/>
<reference evidence="1" key="1">
    <citation type="submission" date="2020-09" db="EMBL/GenBank/DDBJ databases">
        <authorList>
            <person name="Eze J.U."/>
            <person name="Rahube T.O."/>
        </authorList>
    </citation>
    <scope>NUCLEOTIDE SEQUENCE</scope>
</reference>
<sequence length="843" mass="93797">MKLSGSYSSIARGVSQQVAAQRLDGQHAEQTNLVSDPVIGLVRRRGSEYRMHQFISYGSLAGFPDYLKSMRSFDFRKTGVQYTLLYPTEARVAAGAEHMICYNKETKAFLPIVPTTQFARDCLGAGINKVTQVGDLLIMAVKNTKTTYSNTGDMVSNNPYGVLWIRAGAYQRTYRVTARMDDNSTRVAEFTTPSASYPGVLDTSDIAYDNPNYTKLVNDRVNAYNSAVTAWMTTAANQIRPAYIAAQLASAIATWGGTGVHVFEDNHVGFDNPHVVSISFTDGGDGTTVKSVWREVNKVEDLPYGAPDGKTVTIRPNDGDDVFYMRAHVTNGGWGKATWREAPQLITTPVFMFLIATVSAGTLVVSTDPTSLNAATGMSVPQFSPRIAGDVNTSPMPNFLDKEVTYVGNFQDRLVVISGSIINMSRTGDYFNFFRTSVLTVKDDDPVEVYALGADDDIIRHSVFFDKSMVLFGERQQYTIDGRVPITPGTTTVIQSSAHEDATDAAPVSRGELVFFAKRREELTKINQIEVGDVQDTSRVTEVSLQLYDYIGGKPVQLLAVTNPDMLLVRSTKDYNSIVTFRYLDRGPERLLDSWSRWTYNPKLGPIIGMSSYEDQIILFHHYVNQTNGRVFVVATSQSLLTQVDDQPYLDCRIRADLLNDDPFGNEGEIAVAVDKTLPAAYLQGEYNALSTTVIPNPGTTYHLGYYRLLNDYPALQVESCWYGFPFEAFVELTSPYRRDQNGVAVTTGRLTVSRVDLSYRDTAGLRAQVTTERGTRDVVDFNGRLLGSKSSEYPYNLATSSIPVFVGRESREYRLAIHAQDWRPFTLTTVEWTGQYFYNARR</sequence>